<evidence type="ECO:0000256" key="1">
    <source>
        <dbReference type="SAM" id="Phobius"/>
    </source>
</evidence>
<name>A0A1G7V5M7_9PROT</name>
<evidence type="ECO:0000313" key="3">
    <source>
        <dbReference type="Proteomes" id="UP000199415"/>
    </source>
</evidence>
<dbReference type="Proteomes" id="UP000199415">
    <property type="component" value="Unassembled WGS sequence"/>
</dbReference>
<dbReference type="RefSeq" id="WP_176758697.1">
    <property type="nucleotide sequence ID" value="NZ_FNCE01000020.1"/>
</dbReference>
<keyword evidence="3" id="KW-1185">Reference proteome</keyword>
<proteinExistence type="predicted"/>
<evidence type="ECO:0000313" key="2">
    <source>
        <dbReference type="EMBL" id="SDG54260.1"/>
    </source>
</evidence>
<dbReference type="EMBL" id="FNCE01000020">
    <property type="protein sequence ID" value="SDG54260.1"/>
    <property type="molecule type" value="Genomic_DNA"/>
</dbReference>
<keyword evidence="1" id="KW-1133">Transmembrane helix</keyword>
<gene>
    <name evidence="2" type="ORF">SAMN05216241_12010</name>
</gene>
<sequence length="54" mass="6218">MANGDPDGPQVEWTKEKREEFRRKRRGRNWALLAVLLAFVVLVYFVALIRMGGG</sequence>
<keyword evidence="1" id="KW-0812">Transmembrane</keyword>
<keyword evidence="1" id="KW-0472">Membrane</keyword>
<reference evidence="2 3" key="1">
    <citation type="submission" date="2016-10" db="EMBL/GenBank/DDBJ databases">
        <authorList>
            <person name="de Groot N.N."/>
        </authorList>
    </citation>
    <scope>NUCLEOTIDE SEQUENCE [LARGE SCALE GENOMIC DNA]</scope>
    <source>
        <strain evidence="2 3">DSM 25584</strain>
    </source>
</reference>
<protein>
    <submittedName>
        <fullName evidence="2">Uncharacterized protein</fullName>
    </submittedName>
</protein>
<accession>A0A1G7V5M7</accession>
<organism evidence="2 3">
    <name type="scientific">Limimonas halophila</name>
    <dbReference type="NCBI Taxonomy" id="1082479"/>
    <lineage>
        <taxon>Bacteria</taxon>
        <taxon>Pseudomonadati</taxon>
        <taxon>Pseudomonadota</taxon>
        <taxon>Alphaproteobacteria</taxon>
        <taxon>Rhodospirillales</taxon>
        <taxon>Rhodovibrionaceae</taxon>
        <taxon>Limimonas</taxon>
    </lineage>
</organism>
<dbReference type="STRING" id="1082479.SAMN05216241_12010"/>
<feature type="transmembrane region" description="Helical" evidence="1">
    <location>
        <begin position="30"/>
        <end position="49"/>
    </location>
</feature>
<dbReference type="AlphaFoldDB" id="A0A1G7V5M7"/>